<protein>
    <submittedName>
        <fullName evidence="1">Uncharacterized protein</fullName>
    </submittedName>
</protein>
<evidence type="ECO:0000313" key="1">
    <source>
        <dbReference type="EMBL" id="KAK6980938.1"/>
    </source>
</evidence>
<proteinExistence type="predicted"/>
<sequence>MPGKQAMPIARHSLMSKRLETSFKASKSSCMLTARLLGSSGAEITTGSACTRQSRNHEEGMGLGQSETYRNWELMLKRQIKASEKVKPTLSIVAAPAAESADWGNHLPKLEGIIRVRVRNLKNYKSFKVRRQHHDLMVSAVDDVTWRDFAYKSTAESSATRHRLQALASPICPLLTPVLKPTKWSEVFSSRPFRQEPVTTPLHVKHYFKYSKLQVVKFSPMLLFKAVKSFFRGSASDSQDIIKRIQCLRVYLQFTGESCGT</sequence>
<keyword evidence="2" id="KW-1185">Reference proteome</keyword>
<dbReference type="EMBL" id="JAWWNJ010000155">
    <property type="protein sequence ID" value="KAK6980938.1"/>
    <property type="molecule type" value="Genomic_DNA"/>
</dbReference>
<gene>
    <name evidence="1" type="ORF">R3P38DRAFT_3376548</name>
</gene>
<comment type="caution">
    <text evidence="1">The sequence shown here is derived from an EMBL/GenBank/DDBJ whole genome shotgun (WGS) entry which is preliminary data.</text>
</comment>
<reference evidence="1 2" key="1">
    <citation type="journal article" date="2024" name="J Genomics">
        <title>Draft genome sequencing and assembly of Favolaschia claudopus CIRM-BRFM 2984 isolated from oak limbs.</title>
        <authorList>
            <person name="Navarro D."/>
            <person name="Drula E."/>
            <person name="Chaduli D."/>
            <person name="Cazenave R."/>
            <person name="Ahrendt S."/>
            <person name="Wang J."/>
            <person name="Lipzen A."/>
            <person name="Daum C."/>
            <person name="Barry K."/>
            <person name="Grigoriev I.V."/>
            <person name="Favel A."/>
            <person name="Rosso M.N."/>
            <person name="Martin F."/>
        </authorList>
    </citation>
    <scope>NUCLEOTIDE SEQUENCE [LARGE SCALE GENOMIC DNA]</scope>
    <source>
        <strain evidence="1 2">CIRM-BRFM 2984</strain>
    </source>
</reference>
<dbReference type="AlphaFoldDB" id="A0AAV9ZEU5"/>
<dbReference type="Proteomes" id="UP001362999">
    <property type="component" value="Unassembled WGS sequence"/>
</dbReference>
<organism evidence="1 2">
    <name type="scientific">Favolaschia claudopus</name>
    <dbReference type="NCBI Taxonomy" id="2862362"/>
    <lineage>
        <taxon>Eukaryota</taxon>
        <taxon>Fungi</taxon>
        <taxon>Dikarya</taxon>
        <taxon>Basidiomycota</taxon>
        <taxon>Agaricomycotina</taxon>
        <taxon>Agaricomycetes</taxon>
        <taxon>Agaricomycetidae</taxon>
        <taxon>Agaricales</taxon>
        <taxon>Marasmiineae</taxon>
        <taxon>Mycenaceae</taxon>
        <taxon>Favolaschia</taxon>
    </lineage>
</organism>
<name>A0AAV9ZEU5_9AGAR</name>
<accession>A0AAV9ZEU5</accession>
<evidence type="ECO:0000313" key="2">
    <source>
        <dbReference type="Proteomes" id="UP001362999"/>
    </source>
</evidence>